<name>A0A8S4B4W9_9TELE</name>
<evidence type="ECO:0000313" key="1">
    <source>
        <dbReference type="EMBL" id="CAG5918170.1"/>
    </source>
</evidence>
<organism evidence="1 2">
    <name type="scientific">Menidia menidia</name>
    <name type="common">Atlantic silverside</name>
    <dbReference type="NCBI Taxonomy" id="238744"/>
    <lineage>
        <taxon>Eukaryota</taxon>
        <taxon>Metazoa</taxon>
        <taxon>Chordata</taxon>
        <taxon>Craniata</taxon>
        <taxon>Vertebrata</taxon>
        <taxon>Euteleostomi</taxon>
        <taxon>Actinopterygii</taxon>
        <taxon>Neopterygii</taxon>
        <taxon>Teleostei</taxon>
        <taxon>Neoteleostei</taxon>
        <taxon>Acanthomorphata</taxon>
        <taxon>Ovalentaria</taxon>
        <taxon>Atherinomorphae</taxon>
        <taxon>Atheriniformes</taxon>
        <taxon>Atherinopsidae</taxon>
        <taxon>Menidiinae</taxon>
        <taxon>Menidia</taxon>
    </lineage>
</organism>
<protein>
    <submittedName>
        <fullName evidence="1">(Atlantic silverside) hypothetical protein</fullName>
    </submittedName>
</protein>
<dbReference type="Proteomes" id="UP000677803">
    <property type="component" value="Unassembled WGS sequence"/>
</dbReference>
<feature type="non-terminal residue" evidence="1">
    <location>
        <position position="1"/>
    </location>
</feature>
<gene>
    <name evidence="1" type="ORF">MMEN_LOCUS10124</name>
</gene>
<evidence type="ECO:0000313" key="2">
    <source>
        <dbReference type="Proteomes" id="UP000677803"/>
    </source>
</evidence>
<comment type="caution">
    <text evidence="1">The sequence shown here is derived from an EMBL/GenBank/DDBJ whole genome shotgun (WGS) entry which is preliminary data.</text>
</comment>
<accession>A0A8S4B4W9</accession>
<dbReference type="EMBL" id="CAJRST010011112">
    <property type="protein sequence ID" value="CAG5918170.1"/>
    <property type="molecule type" value="Genomic_DNA"/>
</dbReference>
<keyword evidence="2" id="KW-1185">Reference proteome</keyword>
<proteinExistence type="predicted"/>
<sequence length="61" mass="6795">DELAGSAHYSRASRYLSASRTQIREPANGDGAPRRFSAFSEVLDRSDFRLREFKMAATGSK</sequence>
<reference evidence="1" key="1">
    <citation type="submission" date="2021-05" db="EMBL/GenBank/DDBJ databases">
        <authorList>
            <person name="Tigano A."/>
        </authorList>
    </citation>
    <scope>NUCLEOTIDE SEQUENCE</scope>
</reference>
<dbReference type="AlphaFoldDB" id="A0A8S4B4W9"/>